<evidence type="ECO:0008006" key="4">
    <source>
        <dbReference type="Google" id="ProtNLM"/>
    </source>
</evidence>
<keyword evidence="1" id="KW-0812">Transmembrane</keyword>
<keyword evidence="1" id="KW-0472">Membrane</keyword>
<evidence type="ECO:0000313" key="2">
    <source>
        <dbReference type="EMBL" id="AAL80837.1"/>
    </source>
</evidence>
<proteinExistence type="predicted"/>
<feature type="transmembrane region" description="Helical" evidence="1">
    <location>
        <begin position="6"/>
        <end position="29"/>
    </location>
</feature>
<evidence type="ECO:0000313" key="3">
    <source>
        <dbReference type="Proteomes" id="UP000001013"/>
    </source>
</evidence>
<dbReference type="HOGENOM" id="CLU_2930339_0_0_2"/>
<dbReference type="KEGG" id="pfu:PF0713"/>
<keyword evidence="3" id="KW-1185">Reference proteome</keyword>
<dbReference type="eggNOG" id="arCOG00237">
    <property type="taxonomic scope" value="Archaea"/>
</dbReference>
<evidence type="ECO:0000256" key="1">
    <source>
        <dbReference type="SAM" id="Phobius"/>
    </source>
</evidence>
<feature type="transmembrane region" description="Helical" evidence="1">
    <location>
        <begin position="41"/>
        <end position="58"/>
    </location>
</feature>
<name>Q8U2W5_PYRFU</name>
<dbReference type="STRING" id="186497.PF0713"/>
<protein>
    <recommendedName>
        <fullName evidence="4">Citrate transporter-like domain-containing protein</fullName>
    </recommendedName>
</protein>
<dbReference type="PaxDb" id="186497-PF0713"/>
<dbReference type="EMBL" id="AE009950">
    <property type="protein sequence ID" value="AAL80837.1"/>
    <property type="molecule type" value="Genomic_DNA"/>
</dbReference>
<organism evidence="2 3">
    <name type="scientific">Pyrococcus furiosus (strain ATCC 43587 / DSM 3638 / JCM 8422 / Vc1)</name>
    <dbReference type="NCBI Taxonomy" id="186497"/>
    <lineage>
        <taxon>Archaea</taxon>
        <taxon>Methanobacteriati</taxon>
        <taxon>Methanobacteriota</taxon>
        <taxon>Thermococci</taxon>
        <taxon>Thermococcales</taxon>
        <taxon>Thermococcaceae</taxon>
        <taxon>Pyrococcus</taxon>
    </lineage>
</organism>
<gene>
    <name evidence="2" type="ordered locus">PF0713</name>
</gene>
<dbReference type="AlphaFoldDB" id="Q8U2W5"/>
<keyword evidence="1" id="KW-1133">Transmembrane helix</keyword>
<accession>Q8U2W5</accession>
<sequence length="60" mass="6236">MAPLSLGVNLGGNGIIVGSLANLIAVRIAGVSIKDFQRYSLPYFFLSTAATAVALILIPF</sequence>
<dbReference type="Proteomes" id="UP000001013">
    <property type="component" value="Chromosome"/>
</dbReference>
<reference evidence="2 3" key="1">
    <citation type="journal article" date="1999" name="Genetics">
        <title>Divergence of the hyperthermophilic archaea Pyrococcus furiosus and P. horikoshii inferred from complete genomic sequences.</title>
        <authorList>
            <person name="Maeder D.L."/>
            <person name="Weiss R.B."/>
            <person name="Dunn D.M."/>
            <person name="Cherry J.L."/>
            <person name="Gonzalez J.M."/>
            <person name="DiRuggiero J."/>
            <person name="Robb F.T."/>
        </authorList>
    </citation>
    <scope>NUCLEOTIDE SEQUENCE [LARGE SCALE GENOMIC DNA]</scope>
    <source>
        <strain evidence="3">ATCC 43587 / DSM 3638 / JCM 8422 / Vc1</strain>
    </source>
</reference>